<sequence>MNEYLITFLGIYFLCLFKFIAGPLLGYAAGFGLWEIVAVTVSGMMTSVVLFSFLGEWFKKNWTLITRKKAKKFSKKNRSIVRIWHKFGIWGIAFLTPVILTPIGGTVVLTSFGIGKKKILITMLISSLFWAILFGLSIEKLLEIPFLKKMWT</sequence>
<protein>
    <recommendedName>
        <fullName evidence="4">Small multi-drug export protein</fullName>
    </recommendedName>
</protein>
<feature type="transmembrane region" description="Helical" evidence="1">
    <location>
        <begin position="7"/>
        <end position="30"/>
    </location>
</feature>
<reference evidence="3" key="1">
    <citation type="journal article" date="2019" name="Int. J. Syst. Evol. Microbiol.">
        <title>The Global Catalogue of Microorganisms (GCM) 10K type strain sequencing project: providing services to taxonomists for standard genome sequencing and annotation.</title>
        <authorList>
            <consortium name="The Broad Institute Genomics Platform"/>
            <consortium name="The Broad Institute Genome Sequencing Center for Infectious Disease"/>
            <person name="Wu L."/>
            <person name="Ma J."/>
        </authorList>
    </citation>
    <scope>NUCLEOTIDE SEQUENCE [LARGE SCALE GENOMIC DNA]</scope>
    <source>
        <strain evidence="3">CECT 7706</strain>
    </source>
</reference>
<evidence type="ECO:0000313" key="2">
    <source>
        <dbReference type="EMBL" id="MDN3688040.1"/>
    </source>
</evidence>
<keyword evidence="1" id="KW-0812">Transmembrane</keyword>
<evidence type="ECO:0000256" key="1">
    <source>
        <dbReference type="SAM" id="Phobius"/>
    </source>
</evidence>
<feature type="transmembrane region" description="Helical" evidence="1">
    <location>
        <begin position="119"/>
        <end position="142"/>
    </location>
</feature>
<keyword evidence="1" id="KW-1133">Transmembrane helix</keyword>
<organism evidence="2 3">
    <name type="scientific">Cyclobacterium jeungdonense</name>
    <dbReference type="NCBI Taxonomy" id="708087"/>
    <lineage>
        <taxon>Bacteria</taxon>
        <taxon>Pseudomonadati</taxon>
        <taxon>Bacteroidota</taxon>
        <taxon>Cytophagia</taxon>
        <taxon>Cytophagales</taxon>
        <taxon>Cyclobacteriaceae</taxon>
        <taxon>Cyclobacterium</taxon>
    </lineage>
</organism>
<keyword evidence="1" id="KW-0472">Membrane</keyword>
<dbReference type="RefSeq" id="WP_163384467.1">
    <property type="nucleotide sequence ID" value="NZ_JAUFQS010000007.1"/>
</dbReference>
<feature type="transmembrane region" description="Helical" evidence="1">
    <location>
        <begin position="79"/>
        <end position="99"/>
    </location>
</feature>
<name>A0ABT8C6C2_9BACT</name>
<accession>A0ABT8C6C2</accession>
<evidence type="ECO:0000313" key="3">
    <source>
        <dbReference type="Proteomes" id="UP001236663"/>
    </source>
</evidence>
<feature type="transmembrane region" description="Helical" evidence="1">
    <location>
        <begin position="36"/>
        <end position="58"/>
    </location>
</feature>
<comment type="caution">
    <text evidence="2">The sequence shown here is derived from an EMBL/GenBank/DDBJ whole genome shotgun (WGS) entry which is preliminary data.</text>
</comment>
<proteinExistence type="predicted"/>
<gene>
    <name evidence="2" type="ORF">QWZ15_09380</name>
</gene>
<keyword evidence="3" id="KW-1185">Reference proteome</keyword>
<evidence type="ECO:0008006" key="4">
    <source>
        <dbReference type="Google" id="ProtNLM"/>
    </source>
</evidence>
<dbReference type="Proteomes" id="UP001236663">
    <property type="component" value="Unassembled WGS sequence"/>
</dbReference>
<dbReference type="EMBL" id="JAUFQS010000007">
    <property type="protein sequence ID" value="MDN3688040.1"/>
    <property type="molecule type" value="Genomic_DNA"/>
</dbReference>